<keyword evidence="2 4" id="KW-0238">DNA-binding</keyword>
<evidence type="ECO:0000313" key="6">
    <source>
        <dbReference type="EMBL" id="MBF4554146.1"/>
    </source>
</evidence>
<dbReference type="PANTHER" id="PTHR30055">
    <property type="entry name" value="HTH-TYPE TRANSCRIPTIONAL REGULATOR RUTR"/>
    <property type="match status" value="1"/>
</dbReference>
<organism evidence="6 7">
    <name type="scientific">Corynebacterium suicordis DSM 45110</name>
    <dbReference type="NCBI Taxonomy" id="1121369"/>
    <lineage>
        <taxon>Bacteria</taxon>
        <taxon>Bacillati</taxon>
        <taxon>Actinomycetota</taxon>
        <taxon>Actinomycetes</taxon>
        <taxon>Mycobacteriales</taxon>
        <taxon>Corynebacteriaceae</taxon>
        <taxon>Corynebacterium</taxon>
    </lineage>
</organism>
<feature type="domain" description="HTH tetR-type" evidence="5">
    <location>
        <begin position="6"/>
        <end position="65"/>
    </location>
</feature>
<evidence type="ECO:0000259" key="5">
    <source>
        <dbReference type="PROSITE" id="PS50977"/>
    </source>
</evidence>
<dbReference type="PROSITE" id="PS01081">
    <property type="entry name" value="HTH_TETR_1"/>
    <property type="match status" value="1"/>
</dbReference>
<dbReference type="Gene3D" id="1.10.357.10">
    <property type="entry name" value="Tetracycline Repressor, domain 2"/>
    <property type="match status" value="1"/>
</dbReference>
<evidence type="ECO:0000256" key="1">
    <source>
        <dbReference type="ARBA" id="ARBA00023015"/>
    </source>
</evidence>
<dbReference type="InterPro" id="IPR023772">
    <property type="entry name" value="DNA-bd_HTH_TetR-type_CS"/>
</dbReference>
<keyword evidence="1" id="KW-0805">Transcription regulation</keyword>
<dbReference type="PANTHER" id="PTHR30055:SF234">
    <property type="entry name" value="HTH-TYPE TRANSCRIPTIONAL REGULATOR BETI"/>
    <property type="match status" value="1"/>
</dbReference>
<dbReference type="InterPro" id="IPR036271">
    <property type="entry name" value="Tet_transcr_reg_TetR-rel_C_sf"/>
</dbReference>
<dbReference type="InterPro" id="IPR009057">
    <property type="entry name" value="Homeodomain-like_sf"/>
</dbReference>
<name>A0ABR9ZL30_9CORY</name>
<dbReference type="Pfam" id="PF00440">
    <property type="entry name" value="TetR_N"/>
    <property type="match status" value="1"/>
</dbReference>
<proteinExistence type="predicted"/>
<accession>A0ABR9ZL30</accession>
<dbReference type="RefSeq" id="WP_194557045.1">
    <property type="nucleotide sequence ID" value="NZ_JADKMY010000003.1"/>
</dbReference>
<comment type="caution">
    <text evidence="6">The sequence shown here is derived from an EMBL/GenBank/DDBJ whole genome shotgun (WGS) entry which is preliminary data.</text>
</comment>
<dbReference type="SUPFAM" id="SSF46689">
    <property type="entry name" value="Homeodomain-like"/>
    <property type="match status" value="1"/>
</dbReference>
<dbReference type="SUPFAM" id="SSF48498">
    <property type="entry name" value="Tetracyclin repressor-like, C-terminal domain"/>
    <property type="match status" value="1"/>
</dbReference>
<evidence type="ECO:0000256" key="2">
    <source>
        <dbReference type="ARBA" id="ARBA00023125"/>
    </source>
</evidence>
<evidence type="ECO:0000256" key="3">
    <source>
        <dbReference type="ARBA" id="ARBA00023163"/>
    </source>
</evidence>
<dbReference type="PROSITE" id="PS50977">
    <property type="entry name" value="HTH_TETR_2"/>
    <property type="match status" value="1"/>
</dbReference>
<dbReference type="Proteomes" id="UP000635902">
    <property type="component" value="Unassembled WGS sequence"/>
</dbReference>
<dbReference type="InterPro" id="IPR001647">
    <property type="entry name" value="HTH_TetR"/>
</dbReference>
<dbReference type="PRINTS" id="PR00455">
    <property type="entry name" value="HTHTETR"/>
</dbReference>
<dbReference type="Pfam" id="PF21597">
    <property type="entry name" value="TetR_C_43"/>
    <property type="match status" value="1"/>
</dbReference>
<feature type="DNA-binding region" description="H-T-H motif" evidence="4">
    <location>
        <begin position="28"/>
        <end position="47"/>
    </location>
</feature>
<evidence type="ECO:0000313" key="7">
    <source>
        <dbReference type="Proteomes" id="UP000635902"/>
    </source>
</evidence>
<keyword evidence="3" id="KW-0804">Transcription</keyword>
<sequence>MRADAKLNRQAILDAAREQFSLHGSEVSMRTIASEAQVGIGTLYRHFPTKDDLTIGIFEDLSEKVHEILLAHQHPWETQEEAEEQWIDFFQRLAELKIGAFGPQLFTRLSTLSKFMEELQTRSQEFATAMEEVLNQAKHWGLLRQEVTPFQFHLGLSSITRPLPEMARNKAPDLENYLLDTYLRGLRP</sequence>
<keyword evidence="7" id="KW-1185">Reference proteome</keyword>
<dbReference type="InterPro" id="IPR050109">
    <property type="entry name" value="HTH-type_TetR-like_transc_reg"/>
</dbReference>
<evidence type="ECO:0000256" key="4">
    <source>
        <dbReference type="PROSITE-ProRule" id="PRU00335"/>
    </source>
</evidence>
<dbReference type="InterPro" id="IPR049445">
    <property type="entry name" value="TetR_SbtR-like_C"/>
</dbReference>
<reference evidence="6 7" key="1">
    <citation type="submission" date="2020-10" db="EMBL/GenBank/DDBJ databases">
        <title>Novel species in genus Corynebacterium.</title>
        <authorList>
            <person name="Zhang G."/>
        </authorList>
    </citation>
    <scope>NUCLEOTIDE SEQUENCE [LARGE SCALE GENOMIC DNA]</scope>
    <source>
        <strain evidence="6 7">DSM 45110</strain>
    </source>
</reference>
<gene>
    <name evidence="6" type="ORF">IRY30_08715</name>
</gene>
<dbReference type="EMBL" id="JADKMY010000003">
    <property type="protein sequence ID" value="MBF4554146.1"/>
    <property type="molecule type" value="Genomic_DNA"/>
</dbReference>
<protein>
    <submittedName>
        <fullName evidence="6">TetR/AcrR family transcriptional regulator</fullName>
    </submittedName>
</protein>